<keyword evidence="10" id="KW-1185">Reference proteome</keyword>
<comment type="caution">
    <text evidence="9">The sequence shown here is derived from an EMBL/GenBank/DDBJ whole genome shotgun (WGS) entry which is preliminary data.</text>
</comment>
<evidence type="ECO:0000256" key="2">
    <source>
        <dbReference type="ARBA" id="ARBA00022692"/>
    </source>
</evidence>
<dbReference type="Proteomes" id="UP000578531">
    <property type="component" value="Unassembled WGS sequence"/>
</dbReference>
<feature type="region of interest" description="Disordered" evidence="6">
    <location>
        <begin position="438"/>
        <end position="484"/>
    </location>
</feature>
<evidence type="ECO:0000256" key="5">
    <source>
        <dbReference type="ARBA" id="ARBA00038359"/>
    </source>
</evidence>
<evidence type="ECO:0000256" key="6">
    <source>
        <dbReference type="SAM" id="MobiDB-lite"/>
    </source>
</evidence>
<feature type="transmembrane region" description="Helical" evidence="7">
    <location>
        <begin position="254"/>
        <end position="279"/>
    </location>
</feature>
<dbReference type="Pfam" id="PF20684">
    <property type="entry name" value="Fung_rhodopsin"/>
    <property type="match status" value="1"/>
</dbReference>
<comment type="subcellular location">
    <subcellularLocation>
        <location evidence="1">Membrane</location>
        <topology evidence="1">Multi-pass membrane protein</topology>
    </subcellularLocation>
</comment>
<comment type="similarity">
    <text evidence="5">Belongs to the SAT4 family.</text>
</comment>
<dbReference type="AlphaFoldDB" id="A0A8H6L7F6"/>
<evidence type="ECO:0000259" key="8">
    <source>
        <dbReference type="Pfam" id="PF20684"/>
    </source>
</evidence>
<sequence length="512" mass="54581">MDMANMPGMNGMATSTTSTSSTVAQMVMATAKAMSPAAMVPTAMSPKPAASTTMGAAAMASSILNNPQAGMATSMATMKDMCALPGMSQMCQDNTHIVIGTCIGLMILSTAAVLLRLASRRVSALSFWWDDAVIISSLMVSFTCSALMLVDAKNGVGRHFETVPESSVVLLFKTTVAYEILYCVCVTLIKISILLFYYRLFGVRKAFKYTCYALLALVTCWCIAIVFSNIFQCIPVEAAWIKPYPHSKCINNNASLLGTAVTNVFLDIVILVLPMVPVWSLSLTVRQKVTLTAIFLLGAFICGAAIVRVWAILNIDQTDVTWSYVRPLIWSAVEISTGITCACLPTLQPLIQTCLGRRSLSSPSRKYQNHVDIYNNNSNKNANYGPGLGYAVGVRAHGRPQMVGVRRPNANAEFYKLKERGPGGEEIVTSAWASREGLGRAGGGGGPGAGWRVDEGPGAGWSEDEGPGAGWSVDEGPGAGWSVDVVPSKGIRVKDEVRVDTRSDSGGALSPV</sequence>
<name>A0A8H6L7F6_9LECA</name>
<keyword evidence="2 7" id="KW-0812">Transmembrane</keyword>
<dbReference type="InterPro" id="IPR052337">
    <property type="entry name" value="SAT4-like"/>
</dbReference>
<feature type="domain" description="Rhodopsin" evidence="8">
    <location>
        <begin position="115"/>
        <end position="352"/>
    </location>
</feature>
<dbReference type="OrthoDB" id="5417844at2759"/>
<feature type="compositionally biased region" description="Gly residues" evidence="6">
    <location>
        <begin position="439"/>
        <end position="449"/>
    </location>
</feature>
<proteinExistence type="inferred from homology"/>
<protein>
    <recommendedName>
        <fullName evidence="8">Rhodopsin domain-containing protein</fullName>
    </recommendedName>
</protein>
<dbReference type="RefSeq" id="XP_037167841.1">
    <property type="nucleotide sequence ID" value="XM_037304976.1"/>
</dbReference>
<dbReference type="GO" id="GO:0016020">
    <property type="term" value="C:membrane"/>
    <property type="evidence" value="ECO:0007669"/>
    <property type="project" value="UniProtKB-SubCell"/>
</dbReference>
<evidence type="ECO:0000256" key="4">
    <source>
        <dbReference type="ARBA" id="ARBA00023136"/>
    </source>
</evidence>
<evidence type="ECO:0000256" key="7">
    <source>
        <dbReference type="SAM" id="Phobius"/>
    </source>
</evidence>
<reference evidence="9 10" key="1">
    <citation type="journal article" date="2020" name="Genomics">
        <title>Complete, high-quality genomes from long-read metagenomic sequencing of two wolf lichen thalli reveals enigmatic genome architecture.</title>
        <authorList>
            <person name="McKenzie S.K."/>
            <person name="Walston R.F."/>
            <person name="Allen J.L."/>
        </authorList>
    </citation>
    <scope>NUCLEOTIDE SEQUENCE [LARGE SCALE GENOMIC DNA]</scope>
    <source>
        <strain evidence="9">WasteWater2</strain>
    </source>
</reference>
<evidence type="ECO:0000313" key="10">
    <source>
        <dbReference type="Proteomes" id="UP000578531"/>
    </source>
</evidence>
<dbReference type="InterPro" id="IPR049326">
    <property type="entry name" value="Rhodopsin_dom_fungi"/>
</dbReference>
<keyword evidence="4 7" id="KW-0472">Membrane</keyword>
<evidence type="ECO:0000256" key="1">
    <source>
        <dbReference type="ARBA" id="ARBA00004141"/>
    </source>
</evidence>
<feature type="transmembrane region" description="Helical" evidence="7">
    <location>
        <begin position="209"/>
        <end position="234"/>
    </location>
</feature>
<dbReference type="EMBL" id="JACCJC010000008">
    <property type="protein sequence ID" value="KAF6238542.1"/>
    <property type="molecule type" value="Genomic_DNA"/>
</dbReference>
<dbReference type="PANTHER" id="PTHR33048:SF47">
    <property type="entry name" value="INTEGRAL MEMBRANE PROTEIN-RELATED"/>
    <property type="match status" value="1"/>
</dbReference>
<feature type="transmembrane region" description="Helical" evidence="7">
    <location>
        <begin position="170"/>
        <end position="197"/>
    </location>
</feature>
<dbReference type="PANTHER" id="PTHR33048">
    <property type="entry name" value="PTH11-LIKE INTEGRAL MEMBRANE PROTEIN (AFU_ORTHOLOGUE AFUA_5G11245)"/>
    <property type="match status" value="1"/>
</dbReference>
<evidence type="ECO:0000313" key="9">
    <source>
        <dbReference type="EMBL" id="KAF6238542.1"/>
    </source>
</evidence>
<feature type="transmembrane region" description="Helical" evidence="7">
    <location>
        <begin position="291"/>
        <end position="313"/>
    </location>
</feature>
<feature type="transmembrane region" description="Helical" evidence="7">
    <location>
        <begin position="127"/>
        <end position="150"/>
    </location>
</feature>
<gene>
    <name evidence="9" type="ORF">HO173_003047</name>
</gene>
<evidence type="ECO:0000256" key="3">
    <source>
        <dbReference type="ARBA" id="ARBA00022989"/>
    </source>
</evidence>
<accession>A0A8H6L7F6</accession>
<feature type="transmembrane region" description="Helical" evidence="7">
    <location>
        <begin position="96"/>
        <end position="115"/>
    </location>
</feature>
<dbReference type="GeneID" id="59284716"/>
<organism evidence="9 10">
    <name type="scientific">Letharia columbiana</name>
    <dbReference type="NCBI Taxonomy" id="112416"/>
    <lineage>
        <taxon>Eukaryota</taxon>
        <taxon>Fungi</taxon>
        <taxon>Dikarya</taxon>
        <taxon>Ascomycota</taxon>
        <taxon>Pezizomycotina</taxon>
        <taxon>Lecanoromycetes</taxon>
        <taxon>OSLEUM clade</taxon>
        <taxon>Lecanoromycetidae</taxon>
        <taxon>Lecanorales</taxon>
        <taxon>Lecanorineae</taxon>
        <taxon>Parmeliaceae</taxon>
        <taxon>Letharia</taxon>
    </lineage>
</organism>
<keyword evidence="3 7" id="KW-1133">Transmembrane helix</keyword>